<proteinExistence type="predicted"/>
<reference evidence="1 2" key="1">
    <citation type="submission" date="2019-07" db="EMBL/GenBank/DDBJ databases">
        <authorList>
            <person name="Jastrzebski P J."/>
            <person name="Paukszto L."/>
            <person name="Jastrzebski P J."/>
        </authorList>
    </citation>
    <scope>NUCLEOTIDE SEQUENCE [LARGE SCALE GENOMIC DNA]</scope>
    <source>
        <strain evidence="1 2">WMS-il1</strain>
    </source>
</reference>
<keyword evidence="2" id="KW-1185">Reference proteome</keyword>
<dbReference type="AlphaFoldDB" id="A0A564Y1V0"/>
<name>A0A564Y1V0_HYMDI</name>
<evidence type="ECO:0000313" key="1">
    <source>
        <dbReference type="EMBL" id="VUZ41262.1"/>
    </source>
</evidence>
<accession>A0A564Y1V0</accession>
<dbReference type="Proteomes" id="UP000321570">
    <property type="component" value="Unassembled WGS sequence"/>
</dbReference>
<dbReference type="EMBL" id="CABIJS010000055">
    <property type="protein sequence ID" value="VUZ41262.1"/>
    <property type="molecule type" value="Genomic_DNA"/>
</dbReference>
<protein>
    <submittedName>
        <fullName evidence="1">Uncharacterized protein</fullName>
    </submittedName>
</protein>
<sequence length="51" mass="5476">MTSPFSSPDRCTASPEVLDTLKRTASTLELGRVFQDSLETTAICNPLSSSN</sequence>
<evidence type="ECO:0000313" key="2">
    <source>
        <dbReference type="Proteomes" id="UP000321570"/>
    </source>
</evidence>
<gene>
    <name evidence="1" type="ORF">WMSIL1_LOCUS2247</name>
</gene>
<organism evidence="1 2">
    <name type="scientific">Hymenolepis diminuta</name>
    <name type="common">Rat tapeworm</name>
    <dbReference type="NCBI Taxonomy" id="6216"/>
    <lineage>
        <taxon>Eukaryota</taxon>
        <taxon>Metazoa</taxon>
        <taxon>Spiralia</taxon>
        <taxon>Lophotrochozoa</taxon>
        <taxon>Platyhelminthes</taxon>
        <taxon>Cestoda</taxon>
        <taxon>Eucestoda</taxon>
        <taxon>Cyclophyllidea</taxon>
        <taxon>Hymenolepididae</taxon>
        <taxon>Hymenolepis</taxon>
    </lineage>
</organism>